<protein>
    <submittedName>
        <fullName evidence="1">Uncharacterized protein</fullName>
    </submittedName>
</protein>
<sequence>MDQKFGTEAMLLLLLYDNEEEEDDNDDDATKEFKELVHEDNMGLNDRKLKRSVMDLKRWIDSVNKIKTSNYLGELLSINPPSQESLALFLQ</sequence>
<evidence type="ECO:0000313" key="2">
    <source>
        <dbReference type="Proteomes" id="UP001419268"/>
    </source>
</evidence>
<name>A0AAP0JWJ1_9MAGN</name>
<gene>
    <name evidence="1" type="ORF">Scep_010534</name>
</gene>
<organism evidence="1 2">
    <name type="scientific">Stephania cephalantha</name>
    <dbReference type="NCBI Taxonomy" id="152367"/>
    <lineage>
        <taxon>Eukaryota</taxon>
        <taxon>Viridiplantae</taxon>
        <taxon>Streptophyta</taxon>
        <taxon>Embryophyta</taxon>
        <taxon>Tracheophyta</taxon>
        <taxon>Spermatophyta</taxon>
        <taxon>Magnoliopsida</taxon>
        <taxon>Ranunculales</taxon>
        <taxon>Menispermaceae</taxon>
        <taxon>Menispermoideae</taxon>
        <taxon>Cissampelideae</taxon>
        <taxon>Stephania</taxon>
    </lineage>
</organism>
<accession>A0AAP0JWJ1</accession>
<keyword evidence="2" id="KW-1185">Reference proteome</keyword>
<evidence type="ECO:0000313" key="1">
    <source>
        <dbReference type="EMBL" id="KAK9140853.1"/>
    </source>
</evidence>
<dbReference type="EMBL" id="JBBNAG010000004">
    <property type="protein sequence ID" value="KAK9140853.1"/>
    <property type="molecule type" value="Genomic_DNA"/>
</dbReference>
<comment type="caution">
    <text evidence="1">The sequence shown here is derived from an EMBL/GenBank/DDBJ whole genome shotgun (WGS) entry which is preliminary data.</text>
</comment>
<dbReference type="AlphaFoldDB" id="A0AAP0JWJ1"/>
<reference evidence="1 2" key="1">
    <citation type="submission" date="2024-01" db="EMBL/GenBank/DDBJ databases">
        <title>Genome assemblies of Stephania.</title>
        <authorList>
            <person name="Yang L."/>
        </authorList>
    </citation>
    <scope>NUCLEOTIDE SEQUENCE [LARGE SCALE GENOMIC DNA]</scope>
    <source>
        <strain evidence="1">JXDWG</strain>
        <tissue evidence="1">Leaf</tissue>
    </source>
</reference>
<dbReference type="Proteomes" id="UP001419268">
    <property type="component" value="Unassembled WGS sequence"/>
</dbReference>
<proteinExistence type="predicted"/>